<dbReference type="Pfam" id="PF17803">
    <property type="entry name" value="Cadherin_4"/>
    <property type="match status" value="1"/>
</dbReference>
<organism evidence="2 3">
    <name type="scientific">Vibrio plantisponsor</name>
    <dbReference type="NCBI Taxonomy" id="664643"/>
    <lineage>
        <taxon>Bacteria</taxon>
        <taxon>Pseudomonadati</taxon>
        <taxon>Pseudomonadota</taxon>
        <taxon>Gammaproteobacteria</taxon>
        <taxon>Vibrionales</taxon>
        <taxon>Vibrionaceae</taxon>
        <taxon>Vibrio</taxon>
    </lineage>
</organism>
<dbReference type="SUPFAM" id="SSF51120">
    <property type="entry name" value="beta-Roll"/>
    <property type="match status" value="1"/>
</dbReference>
<dbReference type="InterPro" id="IPR011049">
    <property type="entry name" value="Serralysin-like_metalloprot_C"/>
</dbReference>
<evidence type="ECO:0000259" key="1">
    <source>
        <dbReference type="Pfam" id="PF17803"/>
    </source>
</evidence>
<sequence>MEPILYIQVGNVLWQVLSDGSWKEVSTTEFLNPNIETVVITSQEIGEGNVAQITSDTIEVDVQEILSRISSSSQLPVATDSTQNNSGDDSSDSASFSIFLEAILPETLVFSGYETRPFENDVNASFTQRPSPPERLNESATLTVTILDGGDGYENRFEAPSVTIRGDAIDIRDNWIVNIQVIDQKGNFVTTTAKVQNERYQVSGVDLSSLAEGPLEVRARVSDVFETNLSATDTTVKDTLAAISADFDGNGDEYLNQFEIDATTIRGFIVQVEDGQPIAISVKDDDGNILRFNSIVSGGRWEIENINLDDFSEGILTVTAETIDISGNPAVATGTIVKDTVAAINADVDDGGDGYLNIEERAAATVFGSVANIEDGQSVTITITDINGAFVTYSAVVTSGNWRIENKDLTSLDDGPITVSVSSGDIAGNPASASDSATTIDATLPTIDINTDIYIESGLGIANFRQGLITEMRGTTSGVAEGLSVTLRVSDGTNILTFSGNVDVSGNWVINDIDIQQLNQNATWFIEAEVQDVAGNTVLDTMPTIILPDAESFSENIIGFYGQQSSTSNINIENGELSFNEDQSVIGLMTSLGQTIDPVVSPDGQTLVGTSSDGRTVFDAKINGDGTVTITFYQAVDHDINDDDLVTAIIIKSVQTDLDGTEETVLARLPITIYDSDPIIHDETYSVIEDQTSSGNVLVNDIDFDGALYVRIVEAGGEQKTVPHGGSVTFSLSKGELTVYSNGDWVFEASRNLDNSIEQVVTFDYVAADSSIDYGTATATITIADGQPGHVEKGTVSAVEVNLSDTHLSAIGTTNIVGGSDNPDPDSLQFNQVSLVRLQALGLTSSLSNEALSYELNETGTEIIASVNGMTVFSLSLSGAVSGNDVIASVELNLLYPIDQFQSGDLVELPLTINARDIDNSTLTSNQFTYVIQDGANPTLVNAIVVEADESDLTSGSVSHDGSFSVSIGSDYVDELYFSDANQPQLTSGGSDILYSVSLDGASIIGYILDSDGITHINVFQVSLSSNLPITNDSDVSYTFELYKALDQSDSGAVSIPLVVIAEDSDLDKTTIELDITVNDNDNGDAAITNGTVELSEAPIDTAITPAGVSSTANVSVTVTASFDPIVYLGLLVSDGETVVDSNGNDVTHNGENLIWRDNGDGTYDAVLDSGVKVFEITLPSDFYLGSEQSAQVAVTIELYQPIDHLDGDGNEILIPVPVLTRDSDGTEVSSVSYINVYDGTNPQLSVNDGLIVNENGLVDDDLDRGTEQSSPSLSIVKGSDDVANITVDVSQFNSQNYRTSSGSLVTIGSADPQGWYYATDDSDQNVFRIRFNLDGTVEFELYQALMHQAPSGVLSDENELHLDFSITAVDADGDSSSSQTYTVTVIDDVPGSVEQTIELTEGDEYTGNWFSVHKNIDGADGAVITQLEYQGTVYDTSSAEFSGGTWTITLVNTSDGNAQYATLEMSQDGSFILNTELIVNTPIGGLLDELVVTIVDADGDQSNSTVELTLKDFEGFIRTVGVNTLEDNGENNGGSSNPLELPIRVFAGDSDDNEHVEEIRISVDSLQGGSLYLDGVLLTDDDDDGYINLRDSDGQLKGVSNFSVANGILTYQPPVNASNNTISVSLAISAVISSDTNPQGVILDTGSTLDIDILPVADAPEWSEQSEFSYETVEDSGDATLLNIVADLFDIDGSETLNYELSNVPDGLIITLNGNAVIEGKSYTQAQLNQMAITSEQNVAGQFTFDIRAVSTESGTVFASDADQSADIVHQVVVNVSPDADTPTLSVSNIKGLEDQLIDLNGYIVGNLTDTDGSETLSFRVEVQDGWTLPVGTGITLVATNTYLVTAQALANSQALLQPKEDVSSYSESLSITVTAISTESTIDGLDPINETAESAPQVIEIHLKGVVDVPEVVDGGQGHWQYDSSTQIISNASPLNEDNLIQLDFIINTSDDDQSEEINILLSGIPEGTLLVDSKGDSVSLAVAYIDAINGPTYQISNSQLANTYLKPVTDFSGELTLKVTVVSTEPDGDSGEFSLTVEMNVLPVVDQQDGLVIRSQGIEDNEIKLKLEPVVDQDNDGSESLTGYTIVSLPDELTLYFDDVEINDSSLPLDLSTLLDGTSQTLHELLNSGRLTVIANEDLSGEFNVDVSYQVTDTSPTGDVDVKELFASLTVTVEGKVDIGSEDVDKTRLDGAEDVFISSDGSPVDISGGVTFTEQDLDGSEYIDYIVLQFSGDYNLVVSHPNGVSQDANGNWLIPMGDITSDSIVETAQDLLAGATISSSVDTEVIDVTVKAYVKDGSDSQYITDQFQIQITGNSGDGTGCADPGTPGSVQGQDILAQEGEDIAVGQYLNSDVASSPDNLVSFFIPSDSLPDGVEIEGEGVTPAYDISGNLLGYSVTGTGLDSIRITGVDEDFSGCINFTIEVTETAPCDGDTKTTAQTITIQIAPVVDDITISPTNVVVQEDTVSTLNLELILGDSIADSQIIRGEGESSTGKETVNWVTLSVSNGASISAVDNALITDNGDGTWTITDVSRLNEIQLLPAENYSGEIVLTVAANITDEVTGSCLSGENAVDTQTKETTVTIVVEPVVDKANLVSEDVTGNEDNYIYLGNLNASLIDQDGSESMSLIIKGVPQGAVLVWDNNGTYELLPNNGSNSANETEWQITQEQLDNIYLLPPLDFSGDVTLTLEAITQELGTDLYNYTTSEFTVGVLPVGDSVELNQVSESISGSESEVIHIDFVASSFETNSNEYLEVSMIVNASSDPSAFDGLGRIRIGNQFALFSLDSNGNAVATILVRADEVNGLDFIPGDAFGQMDVTLSVRTYDQSVVQGNSEQAYGEAEMSDLTITITPEPDEPILTAEYNSIVAEASGVIGLGLDMNLVHPSDQETGQITISGIPQGLELSHGSYQNGVYTVELSDVSDLSIIGGYTGADDFSLTVIPTASIGEQTASGLAQTIFVSLVETGDSTISASSADDLLIGGSGNDKFYFDTDGVGTILNPSLDVISDFQISLSGGDNDTIDLSAIITATDISQLDNKLDLTQTAEGTIVNLKPDQSGTQQQILLENVTFNDLYQADASGASEADILQKMIDDNNLIVSGVS</sequence>
<evidence type="ECO:0000313" key="3">
    <source>
        <dbReference type="Proteomes" id="UP001272325"/>
    </source>
</evidence>
<dbReference type="NCBIfam" id="TIGR03660">
    <property type="entry name" value="T1SS_rpt_143"/>
    <property type="match status" value="1"/>
</dbReference>
<dbReference type="Proteomes" id="UP001272325">
    <property type="component" value="Unassembled WGS sequence"/>
</dbReference>
<keyword evidence="3" id="KW-1185">Reference proteome</keyword>
<dbReference type="RefSeq" id="WP_171137743.1">
    <property type="nucleotide sequence ID" value="NZ_AP024893.1"/>
</dbReference>
<evidence type="ECO:0000313" key="2">
    <source>
        <dbReference type="EMBL" id="MDW6017531.1"/>
    </source>
</evidence>
<dbReference type="Gene3D" id="2.60.40.10">
    <property type="entry name" value="Immunoglobulins"/>
    <property type="match status" value="2"/>
</dbReference>
<feature type="domain" description="RapA2 cadherin-like" evidence="1">
    <location>
        <begin position="674"/>
        <end position="747"/>
    </location>
</feature>
<reference evidence="2 3" key="1">
    <citation type="submission" date="2023-11" db="EMBL/GenBank/DDBJ databases">
        <title>Plant-associative lifestyle of Vibrio porteresiae and its evolutionary dynamics.</title>
        <authorList>
            <person name="Rameshkumar N."/>
            <person name="Kirti K."/>
        </authorList>
    </citation>
    <scope>NUCLEOTIDE SEQUENCE [LARGE SCALE GENOMIC DNA]</scope>
    <source>
        <strain evidence="2 3">MSSRF60</strain>
    </source>
</reference>
<dbReference type="InterPro" id="IPR040853">
    <property type="entry name" value="RapA2_cadherin-like"/>
</dbReference>
<protein>
    <submittedName>
        <fullName evidence="2">Type I secretion C-terminal target domain-containing protein</fullName>
    </submittedName>
</protein>
<dbReference type="InterPro" id="IPR019959">
    <property type="entry name" value="T1SS-143_rpt-cont_dom"/>
</dbReference>
<dbReference type="InterPro" id="IPR013783">
    <property type="entry name" value="Ig-like_fold"/>
</dbReference>
<dbReference type="EMBL" id="JAWRCN010000001">
    <property type="protein sequence ID" value="MDW6017531.1"/>
    <property type="molecule type" value="Genomic_DNA"/>
</dbReference>
<dbReference type="NCBIfam" id="TIGR03661">
    <property type="entry name" value="T1SS_VCA0849"/>
    <property type="match status" value="1"/>
</dbReference>
<comment type="caution">
    <text evidence="2">The sequence shown here is derived from an EMBL/GenBank/DDBJ whole genome shotgun (WGS) entry which is preliminary data.</text>
</comment>
<dbReference type="InterPro" id="IPR019960">
    <property type="entry name" value="T1SS_VCA0849"/>
</dbReference>
<proteinExistence type="predicted"/>
<accession>A0ABU4IG33</accession>
<gene>
    <name evidence="2" type="ORF">SBW85_07040</name>
</gene>
<name>A0ABU4IG33_9VIBR</name>